<sequence>MAVLPEGVSWRKVTIWSVAAVAALALAVLLARFLISLPTVAAFIERYPGVATAPESSPVGLPGWLRWQHFLNMFFMIMIIRAGWLVRTTQRPKAFWTRDNTKFIKTAGEPTKISFNLWIHLAFDVFWVLNGVIFIILLFVTGQWMRVVPTNWDVFPNAVSVGLQYLSLDWPTEHSWAHYNALQLLTYFITIFIAAPLSLISGFRMSPSWSTRWTRAGKLLPLEVTRKIHVGVMVYYLLFIVVHVTLVMATGALRNLNHMYTGTDDVSWTGFWYFAASMVVVVIGWVLARPMFLQPIASIGGKVTAR</sequence>
<dbReference type="SUPFAM" id="SSF81342">
    <property type="entry name" value="Transmembrane di-heme cytochromes"/>
    <property type="match status" value="1"/>
</dbReference>
<protein>
    <submittedName>
        <fullName evidence="2">Uncharacterized protein</fullName>
    </submittedName>
</protein>
<reference evidence="2" key="1">
    <citation type="submission" date="2019-08" db="EMBL/GenBank/DDBJ databases">
        <authorList>
            <person name="Kucharzyk K."/>
            <person name="Murdoch R.W."/>
            <person name="Higgins S."/>
            <person name="Loffler F."/>
        </authorList>
    </citation>
    <scope>NUCLEOTIDE SEQUENCE</scope>
</reference>
<keyword evidence="1" id="KW-0812">Transmembrane</keyword>
<proteinExistence type="predicted"/>
<dbReference type="AlphaFoldDB" id="A0A645CCP9"/>
<evidence type="ECO:0000313" key="2">
    <source>
        <dbReference type="EMBL" id="MPM74693.1"/>
    </source>
</evidence>
<feature type="transmembrane region" description="Helical" evidence="1">
    <location>
        <begin position="121"/>
        <end position="145"/>
    </location>
</feature>
<gene>
    <name evidence="2" type="ORF">SDC9_121682</name>
</gene>
<feature type="transmembrane region" description="Helical" evidence="1">
    <location>
        <begin position="270"/>
        <end position="288"/>
    </location>
</feature>
<evidence type="ECO:0000256" key="1">
    <source>
        <dbReference type="SAM" id="Phobius"/>
    </source>
</evidence>
<dbReference type="InterPro" id="IPR016174">
    <property type="entry name" value="Di-haem_cyt_TM"/>
</dbReference>
<feature type="transmembrane region" description="Helical" evidence="1">
    <location>
        <begin position="66"/>
        <end position="86"/>
    </location>
</feature>
<dbReference type="Gene3D" id="1.20.950.20">
    <property type="entry name" value="Transmembrane di-heme cytochromes, Chain C"/>
    <property type="match status" value="1"/>
</dbReference>
<organism evidence="2">
    <name type="scientific">bioreactor metagenome</name>
    <dbReference type="NCBI Taxonomy" id="1076179"/>
    <lineage>
        <taxon>unclassified sequences</taxon>
        <taxon>metagenomes</taxon>
        <taxon>ecological metagenomes</taxon>
    </lineage>
</organism>
<name>A0A645CCP9_9ZZZZ</name>
<feature type="transmembrane region" description="Helical" evidence="1">
    <location>
        <begin position="184"/>
        <end position="207"/>
    </location>
</feature>
<dbReference type="EMBL" id="VSSQ01026135">
    <property type="protein sequence ID" value="MPM74693.1"/>
    <property type="molecule type" value="Genomic_DNA"/>
</dbReference>
<comment type="caution">
    <text evidence="2">The sequence shown here is derived from an EMBL/GenBank/DDBJ whole genome shotgun (WGS) entry which is preliminary data.</text>
</comment>
<feature type="transmembrane region" description="Helical" evidence="1">
    <location>
        <begin position="228"/>
        <end position="250"/>
    </location>
</feature>
<accession>A0A645CCP9</accession>
<dbReference type="GO" id="GO:0016020">
    <property type="term" value="C:membrane"/>
    <property type="evidence" value="ECO:0007669"/>
    <property type="project" value="InterPro"/>
</dbReference>
<dbReference type="GO" id="GO:0022904">
    <property type="term" value="P:respiratory electron transport chain"/>
    <property type="evidence" value="ECO:0007669"/>
    <property type="project" value="InterPro"/>
</dbReference>
<keyword evidence="1" id="KW-1133">Transmembrane helix</keyword>
<keyword evidence="1" id="KW-0472">Membrane</keyword>